<feature type="domain" description="Fe/B12 periplasmic-binding" evidence="5">
    <location>
        <begin position="203"/>
        <end position="355"/>
    </location>
</feature>
<dbReference type="PANTHER" id="PTHR30532:SF1">
    <property type="entry name" value="IRON(3+)-HYDROXAMATE-BINDING PROTEIN FHUD"/>
    <property type="match status" value="1"/>
</dbReference>
<evidence type="ECO:0000256" key="3">
    <source>
        <dbReference type="ARBA" id="ARBA00022729"/>
    </source>
</evidence>
<protein>
    <submittedName>
        <fullName evidence="6">Iron complex transport system substrate-binding protein</fullName>
    </submittedName>
</protein>
<gene>
    <name evidence="6" type="ORF">SAMN04487949_2831</name>
</gene>
<keyword evidence="7" id="KW-1185">Reference proteome</keyword>
<dbReference type="PANTHER" id="PTHR30532">
    <property type="entry name" value="IRON III DICITRATE-BINDING PERIPLASMIC PROTEIN"/>
    <property type="match status" value="1"/>
</dbReference>
<name>A0A1G9X3Y1_9EURY</name>
<proteinExistence type="predicted"/>
<dbReference type="Proteomes" id="UP000199451">
    <property type="component" value="Unassembled WGS sequence"/>
</dbReference>
<organism evidence="6 7">
    <name type="scientific">Halogranum gelatinilyticum</name>
    <dbReference type="NCBI Taxonomy" id="660521"/>
    <lineage>
        <taxon>Archaea</taxon>
        <taxon>Methanobacteriati</taxon>
        <taxon>Methanobacteriota</taxon>
        <taxon>Stenosarchaea group</taxon>
        <taxon>Halobacteria</taxon>
        <taxon>Halobacteriales</taxon>
        <taxon>Haloferacaceae</taxon>
    </lineage>
</organism>
<dbReference type="PROSITE" id="PS51257">
    <property type="entry name" value="PROKAR_LIPOPROTEIN"/>
    <property type="match status" value="1"/>
</dbReference>
<accession>A0A1G9X3Y1</accession>
<keyword evidence="3" id="KW-0732">Signal</keyword>
<evidence type="ECO:0000256" key="4">
    <source>
        <dbReference type="SAM" id="MobiDB-lite"/>
    </source>
</evidence>
<feature type="compositionally biased region" description="Low complexity" evidence="4">
    <location>
        <begin position="40"/>
        <end position="68"/>
    </location>
</feature>
<comment type="subcellular location">
    <subcellularLocation>
        <location evidence="1">Cell envelope</location>
    </subcellularLocation>
</comment>
<dbReference type="InterPro" id="IPR051313">
    <property type="entry name" value="Bact_iron-sidero_bind"/>
</dbReference>
<dbReference type="InterPro" id="IPR002491">
    <property type="entry name" value="ABC_transptr_periplasmic_BD"/>
</dbReference>
<dbReference type="AlphaFoldDB" id="A0A1G9X3Y1"/>
<dbReference type="Pfam" id="PF01497">
    <property type="entry name" value="Peripla_BP_2"/>
    <property type="match status" value="1"/>
</dbReference>
<dbReference type="Gene3D" id="3.40.50.1980">
    <property type="entry name" value="Nitrogenase molybdenum iron protein domain"/>
    <property type="match status" value="2"/>
</dbReference>
<keyword evidence="2" id="KW-0813">Transport</keyword>
<feature type="region of interest" description="Disordered" evidence="4">
    <location>
        <begin position="38"/>
        <end position="68"/>
    </location>
</feature>
<reference evidence="7" key="1">
    <citation type="submission" date="2016-10" db="EMBL/GenBank/DDBJ databases">
        <authorList>
            <person name="Varghese N."/>
            <person name="Submissions S."/>
        </authorList>
    </citation>
    <scope>NUCLEOTIDE SEQUENCE [LARGE SCALE GENOMIC DNA]</scope>
    <source>
        <strain evidence="7">CGMCC 1.10119</strain>
    </source>
</reference>
<dbReference type="EMBL" id="FNHL01000004">
    <property type="protein sequence ID" value="SDM91469.1"/>
    <property type="molecule type" value="Genomic_DNA"/>
</dbReference>
<evidence type="ECO:0000256" key="1">
    <source>
        <dbReference type="ARBA" id="ARBA00004196"/>
    </source>
</evidence>
<sequence>MREEHSGDGDRSTTRRAYLRYGGAVVGGGLLAGCTGDTGSGSTTTDAAETADTATEPTATTETTADDGYSVSIEPVGEVTFESVPETWVANNGSWADMGIALGLDAPMGVWLPGRYHTQYYDEIPGVSVDIDSIRQLWGEGGVGKEQFYELDADVHVVDPNFLLNRGTWQQADVDEIAENVGPFFGNSIFSRSYPWHEGYRYYTLYEGFEKLAAVFQRTDRYEAFATLHEEFQTDLASVVPAEGERPSAAVVWGGGDSPEQYYPYVIDEGTSFKHLNDLQVGDALAATDVKNFFESRGAIDFETLLEVDPEVLLVRGQEMKTESEFQDTVVSFMENHSVASDLTAVENGDVYRAGPLYQGPITNLVITERLARTLYGVEEELFDRERVADIVAGEV</sequence>
<dbReference type="OrthoDB" id="304381at2157"/>
<evidence type="ECO:0000313" key="6">
    <source>
        <dbReference type="EMBL" id="SDM91469.1"/>
    </source>
</evidence>
<dbReference type="STRING" id="660521.SAMN04487949_2831"/>
<evidence type="ECO:0000313" key="7">
    <source>
        <dbReference type="Proteomes" id="UP000199451"/>
    </source>
</evidence>
<dbReference type="RefSeq" id="WP_089698458.1">
    <property type="nucleotide sequence ID" value="NZ_FNHL01000004.1"/>
</dbReference>
<dbReference type="SUPFAM" id="SSF53807">
    <property type="entry name" value="Helical backbone' metal receptor"/>
    <property type="match status" value="1"/>
</dbReference>
<evidence type="ECO:0000256" key="2">
    <source>
        <dbReference type="ARBA" id="ARBA00022448"/>
    </source>
</evidence>
<evidence type="ECO:0000259" key="5">
    <source>
        <dbReference type="Pfam" id="PF01497"/>
    </source>
</evidence>